<dbReference type="EMBL" id="JADYXP020000003">
    <property type="protein sequence ID" value="KAL0128770.1"/>
    <property type="molecule type" value="Genomic_DNA"/>
</dbReference>
<proteinExistence type="predicted"/>
<evidence type="ECO:0000256" key="1">
    <source>
        <dbReference type="SAM" id="Phobius"/>
    </source>
</evidence>
<evidence type="ECO:0000313" key="2">
    <source>
        <dbReference type="EMBL" id="KAL0128770.1"/>
    </source>
</evidence>
<reference evidence="2 3" key="1">
    <citation type="submission" date="2023-03" db="EMBL/GenBank/DDBJ databases">
        <title>High recombination rates correlate with genetic variation in Cardiocondyla obscurior ants.</title>
        <authorList>
            <person name="Errbii M."/>
        </authorList>
    </citation>
    <scope>NUCLEOTIDE SEQUENCE [LARGE SCALE GENOMIC DNA]</scope>
    <source>
        <strain evidence="2">Alpha-2009</strain>
        <tissue evidence="2">Whole body</tissue>
    </source>
</reference>
<feature type="transmembrane region" description="Helical" evidence="1">
    <location>
        <begin position="55"/>
        <end position="75"/>
    </location>
</feature>
<keyword evidence="1" id="KW-0472">Membrane</keyword>
<comment type="caution">
    <text evidence="2">The sequence shown here is derived from an EMBL/GenBank/DDBJ whole genome shotgun (WGS) entry which is preliminary data.</text>
</comment>
<organism evidence="2 3">
    <name type="scientific">Cardiocondyla obscurior</name>
    <dbReference type="NCBI Taxonomy" id="286306"/>
    <lineage>
        <taxon>Eukaryota</taxon>
        <taxon>Metazoa</taxon>
        <taxon>Ecdysozoa</taxon>
        <taxon>Arthropoda</taxon>
        <taxon>Hexapoda</taxon>
        <taxon>Insecta</taxon>
        <taxon>Pterygota</taxon>
        <taxon>Neoptera</taxon>
        <taxon>Endopterygota</taxon>
        <taxon>Hymenoptera</taxon>
        <taxon>Apocrita</taxon>
        <taxon>Aculeata</taxon>
        <taxon>Formicoidea</taxon>
        <taxon>Formicidae</taxon>
        <taxon>Myrmicinae</taxon>
        <taxon>Cardiocondyla</taxon>
    </lineage>
</organism>
<sequence length="136" mass="15859">MHNSRWRAQVATRVVRTMEKPTRRMRDMLVAYYNAVSPNADHARSRVQGASFSSIMVRPGTVIAVSITSAITLIINRVLRNRWLTFSTLRARQLNTENDYPTSLRQANRSPNLREFFRYHRNDSLITNPVRNSLRE</sequence>
<accession>A0AAW2GML0</accession>
<protein>
    <submittedName>
        <fullName evidence="2">Uncharacterized protein</fullName>
    </submittedName>
</protein>
<evidence type="ECO:0000313" key="3">
    <source>
        <dbReference type="Proteomes" id="UP001430953"/>
    </source>
</evidence>
<name>A0AAW2GML0_9HYME</name>
<dbReference type="AlphaFoldDB" id="A0AAW2GML0"/>
<keyword evidence="1" id="KW-0812">Transmembrane</keyword>
<keyword evidence="3" id="KW-1185">Reference proteome</keyword>
<keyword evidence="1" id="KW-1133">Transmembrane helix</keyword>
<gene>
    <name evidence="2" type="ORF">PUN28_003873</name>
</gene>
<dbReference type="Proteomes" id="UP001430953">
    <property type="component" value="Unassembled WGS sequence"/>
</dbReference>